<dbReference type="EMBL" id="ASHM01001430">
    <property type="protein sequence ID" value="PNY06656.1"/>
    <property type="molecule type" value="Genomic_DNA"/>
</dbReference>
<name>A0A2K3NUE5_TRIPR</name>
<dbReference type="EMBL" id="ASHM01014950">
    <property type="protein sequence ID" value="PNX96864.1"/>
    <property type="molecule type" value="Genomic_DNA"/>
</dbReference>
<dbReference type="Proteomes" id="UP000236291">
    <property type="component" value="Unassembled WGS sequence"/>
</dbReference>
<accession>A0A2K3NUE5</accession>
<evidence type="ECO:0000313" key="2">
    <source>
        <dbReference type="EMBL" id="PNY06656.1"/>
    </source>
</evidence>
<protein>
    <submittedName>
        <fullName evidence="2">Uncharacterized protein</fullName>
    </submittedName>
</protein>
<dbReference type="AlphaFoldDB" id="A0A2K3NUE5"/>
<comment type="caution">
    <text evidence="2">The sequence shown here is derived from an EMBL/GenBank/DDBJ whole genome shotgun (WGS) entry which is preliminary data.</text>
</comment>
<sequence length="102" mass="11203">MLLDRLGPFLSPLVFYTPNNALVTQQVAQIPPTASCLNLNVDDSSFGNPARPSFGAYAILKELQLDWGLGYHTITFESNPKSAIDLILEDDNNFQPHTIVLG</sequence>
<reference evidence="2 3" key="2">
    <citation type="journal article" date="2017" name="Front. Plant Sci.">
        <title>Gene Classification and Mining of Molecular Markers Useful in Red Clover (Trifolium pratense) Breeding.</title>
        <authorList>
            <person name="Istvanek J."/>
            <person name="Dluhosova J."/>
            <person name="Dluhos P."/>
            <person name="Patkova L."/>
            <person name="Nedelnik J."/>
            <person name="Repkova J."/>
        </authorList>
    </citation>
    <scope>NUCLEOTIDE SEQUENCE [LARGE SCALE GENOMIC DNA]</scope>
    <source>
        <strain evidence="3">cv. Tatra</strain>
        <tissue evidence="2">Young leaves</tissue>
    </source>
</reference>
<evidence type="ECO:0000313" key="1">
    <source>
        <dbReference type="EMBL" id="PNX96864.1"/>
    </source>
</evidence>
<reference evidence="2 3" key="1">
    <citation type="journal article" date="2014" name="Am. J. Bot.">
        <title>Genome assembly and annotation for red clover (Trifolium pratense; Fabaceae).</title>
        <authorList>
            <person name="Istvanek J."/>
            <person name="Jaros M."/>
            <person name="Krenek A."/>
            <person name="Repkova J."/>
        </authorList>
    </citation>
    <scope>NUCLEOTIDE SEQUENCE [LARGE SCALE GENOMIC DNA]</scope>
    <source>
        <strain evidence="3">cv. Tatra</strain>
        <tissue evidence="2">Young leaves</tissue>
    </source>
</reference>
<proteinExistence type="predicted"/>
<gene>
    <name evidence="2" type="ORF">L195_g003131</name>
    <name evidence="1" type="ORF">L195_g020080</name>
</gene>
<organism evidence="2 3">
    <name type="scientific">Trifolium pratense</name>
    <name type="common">Red clover</name>
    <dbReference type="NCBI Taxonomy" id="57577"/>
    <lineage>
        <taxon>Eukaryota</taxon>
        <taxon>Viridiplantae</taxon>
        <taxon>Streptophyta</taxon>
        <taxon>Embryophyta</taxon>
        <taxon>Tracheophyta</taxon>
        <taxon>Spermatophyta</taxon>
        <taxon>Magnoliopsida</taxon>
        <taxon>eudicotyledons</taxon>
        <taxon>Gunneridae</taxon>
        <taxon>Pentapetalae</taxon>
        <taxon>rosids</taxon>
        <taxon>fabids</taxon>
        <taxon>Fabales</taxon>
        <taxon>Fabaceae</taxon>
        <taxon>Papilionoideae</taxon>
        <taxon>50 kb inversion clade</taxon>
        <taxon>NPAAA clade</taxon>
        <taxon>Hologalegina</taxon>
        <taxon>IRL clade</taxon>
        <taxon>Trifolieae</taxon>
        <taxon>Trifolium</taxon>
    </lineage>
</organism>
<evidence type="ECO:0000313" key="3">
    <source>
        <dbReference type="Proteomes" id="UP000236291"/>
    </source>
</evidence>